<gene>
    <name evidence="1" type="ORF">N1851_017545</name>
</gene>
<comment type="caution">
    <text evidence="1">The sequence shown here is derived from an EMBL/GenBank/DDBJ whole genome shotgun (WGS) entry which is preliminary data.</text>
</comment>
<accession>A0AA47MPX0</accession>
<evidence type="ECO:0000313" key="2">
    <source>
        <dbReference type="Proteomes" id="UP001174136"/>
    </source>
</evidence>
<evidence type="ECO:0000313" key="1">
    <source>
        <dbReference type="EMBL" id="KAK0144094.1"/>
    </source>
</evidence>
<organism evidence="1 2">
    <name type="scientific">Merluccius polli</name>
    <name type="common">Benguela hake</name>
    <name type="synonym">Merluccius cadenati</name>
    <dbReference type="NCBI Taxonomy" id="89951"/>
    <lineage>
        <taxon>Eukaryota</taxon>
        <taxon>Metazoa</taxon>
        <taxon>Chordata</taxon>
        <taxon>Craniata</taxon>
        <taxon>Vertebrata</taxon>
        <taxon>Euteleostomi</taxon>
        <taxon>Actinopterygii</taxon>
        <taxon>Neopterygii</taxon>
        <taxon>Teleostei</taxon>
        <taxon>Neoteleostei</taxon>
        <taxon>Acanthomorphata</taxon>
        <taxon>Zeiogadaria</taxon>
        <taxon>Gadariae</taxon>
        <taxon>Gadiformes</taxon>
        <taxon>Gadoidei</taxon>
        <taxon>Merlucciidae</taxon>
        <taxon>Merluccius</taxon>
    </lineage>
</organism>
<reference evidence="1" key="1">
    <citation type="journal article" date="2023" name="Front. Mar. Sci.">
        <title>A new Merluccius polli reference genome to investigate the effects of global change in West African waters.</title>
        <authorList>
            <person name="Mateo J.L."/>
            <person name="Blanco-Fernandez C."/>
            <person name="Garcia-Vazquez E."/>
            <person name="Machado-Schiaffino G."/>
        </authorList>
    </citation>
    <scope>NUCLEOTIDE SEQUENCE</scope>
    <source>
        <strain evidence="1">C29</strain>
        <tissue evidence="1">Fin</tissue>
    </source>
</reference>
<protein>
    <submittedName>
        <fullName evidence="1">Uncharacterized protein</fullName>
    </submittedName>
</protein>
<sequence>MRSMGKADDVHVVKDFKLNIDSLCWERQQNMSNVSPELSSLLVLLAAHLDVLPAPWIPAGLYGLLPPDVGPVFSPSRWLFLDSLVARGTVSSVLWRHVLQHVTTHTTVESPFTPSSVCGGRISLFTSWSHE</sequence>
<dbReference type="EMBL" id="JAOPHQ010003164">
    <property type="protein sequence ID" value="KAK0144094.1"/>
    <property type="molecule type" value="Genomic_DNA"/>
</dbReference>
<name>A0AA47MPX0_MERPO</name>
<dbReference type="Proteomes" id="UP001174136">
    <property type="component" value="Unassembled WGS sequence"/>
</dbReference>
<dbReference type="AlphaFoldDB" id="A0AA47MPX0"/>
<keyword evidence="2" id="KW-1185">Reference proteome</keyword>
<proteinExistence type="predicted"/>